<proteinExistence type="predicted"/>
<comment type="caution">
    <text evidence="2">The sequence shown here is derived from an EMBL/GenBank/DDBJ whole genome shotgun (WGS) entry which is preliminary data.</text>
</comment>
<dbReference type="Pfam" id="PF05437">
    <property type="entry name" value="AzlD"/>
    <property type="match status" value="1"/>
</dbReference>
<gene>
    <name evidence="2" type="ORF">HK17_03540</name>
</gene>
<dbReference type="InterPro" id="IPR008407">
    <property type="entry name" value="Brnchd-chn_aa_trnsp_AzlD"/>
</dbReference>
<dbReference type="AlphaFoldDB" id="A0A252AVX5"/>
<sequence>MISILTIVLMALTTYSTRVAGYLLLNNAVISPRTAKVMEAAPGCVLIAVLAPSFASGKVADLAALAVTALAASRCSLLMTVVIGVASGGLFRLFLPM</sequence>
<organism evidence="2 3">
    <name type="scientific">Acetobacter indonesiensis</name>
    <dbReference type="NCBI Taxonomy" id="104101"/>
    <lineage>
        <taxon>Bacteria</taxon>
        <taxon>Pseudomonadati</taxon>
        <taxon>Pseudomonadota</taxon>
        <taxon>Alphaproteobacteria</taxon>
        <taxon>Acetobacterales</taxon>
        <taxon>Acetobacteraceae</taxon>
        <taxon>Acetobacter</taxon>
    </lineage>
</organism>
<keyword evidence="1" id="KW-1133">Transmembrane helix</keyword>
<accession>A0A252AVX5</accession>
<protein>
    <submittedName>
        <fullName evidence="2">Membrane protein</fullName>
    </submittedName>
</protein>
<dbReference type="RefSeq" id="WP_086611780.1">
    <property type="nucleotide sequence ID" value="NZ_JBJJWX010000007.1"/>
</dbReference>
<feature type="transmembrane region" description="Helical" evidence="1">
    <location>
        <begin position="40"/>
        <end position="65"/>
    </location>
</feature>
<evidence type="ECO:0000256" key="1">
    <source>
        <dbReference type="SAM" id="Phobius"/>
    </source>
</evidence>
<evidence type="ECO:0000313" key="3">
    <source>
        <dbReference type="Proteomes" id="UP000194641"/>
    </source>
</evidence>
<reference evidence="3" key="1">
    <citation type="submission" date="2014-06" db="EMBL/GenBank/DDBJ databases">
        <authorList>
            <person name="Winans N.J."/>
            <person name="Newell P.D."/>
            <person name="Douglas A.E."/>
        </authorList>
    </citation>
    <scope>NUCLEOTIDE SEQUENCE [LARGE SCALE GENOMIC DNA]</scope>
</reference>
<dbReference type="EMBL" id="JOPA01000015">
    <property type="protein sequence ID" value="OUI94622.1"/>
    <property type="molecule type" value="Genomic_DNA"/>
</dbReference>
<keyword evidence="1" id="KW-0472">Membrane</keyword>
<keyword evidence="1" id="KW-0812">Transmembrane</keyword>
<evidence type="ECO:0000313" key="2">
    <source>
        <dbReference type="EMBL" id="OUI94622.1"/>
    </source>
</evidence>
<feature type="transmembrane region" description="Helical" evidence="1">
    <location>
        <begin position="77"/>
        <end position="95"/>
    </location>
</feature>
<name>A0A252AVX5_9PROT</name>
<dbReference type="Proteomes" id="UP000194641">
    <property type="component" value="Unassembled WGS sequence"/>
</dbReference>